<dbReference type="SUPFAM" id="SSF51735">
    <property type="entry name" value="NAD(P)-binding Rossmann-fold domains"/>
    <property type="match status" value="1"/>
</dbReference>
<comment type="caution">
    <text evidence="13">Was originally thought to be a dihydrodipicolinate reductase (DHDPR), catalyzing the conversion of dihydrodipicolinate to tetrahydrodipicolinate. However, it was shown in E.coli that the substrate of the enzymatic reaction is not dihydrodipicolinate (DHDP) but in fact (2S,4S)-4-hydroxy-2,3,4,5-tetrahydrodipicolinic acid (HTPA), the product released by the DapA-catalyzed reaction.</text>
</comment>
<dbReference type="InterPro" id="IPR000846">
    <property type="entry name" value="DapB_N"/>
</dbReference>
<dbReference type="GO" id="GO:0008839">
    <property type="term" value="F:4-hydroxy-tetrahydrodipicolinate reductase"/>
    <property type="evidence" value="ECO:0007669"/>
    <property type="project" value="UniProtKB-UniRule"/>
</dbReference>
<dbReference type="Pfam" id="PF05173">
    <property type="entry name" value="DapB_C"/>
    <property type="match status" value="1"/>
</dbReference>
<dbReference type="PANTHER" id="PTHR20836">
    <property type="entry name" value="DIHYDRODIPICOLINATE REDUCTASE"/>
    <property type="match status" value="1"/>
</dbReference>
<name>A0A2K9Z4K5_RHILE</name>
<keyword evidence="8 13" id="KW-0457">Lysine biosynthesis</keyword>
<dbReference type="PROSITE" id="PS01298">
    <property type="entry name" value="DAPB"/>
    <property type="match status" value="1"/>
</dbReference>
<protein>
    <recommendedName>
        <fullName evidence="10 13">4-hydroxy-tetrahydrodipicolinate reductase</fullName>
        <shortName evidence="13">HTPA reductase</shortName>
        <ecNumber evidence="10 13">1.17.1.8</ecNumber>
    </recommendedName>
</protein>
<evidence type="ECO:0000313" key="18">
    <source>
        <dbReference type="Proteomes" id="UP000238523"/>
    </source>
</evidence>
<comment type="subcellular location">
    <subcellularLocation>
        <location evidence="13">Cytoplasm</location>
    </subcellularLocation>
</comment>
<feature type="binding site" evidence="13">
    <location>
        <begin position="133"/>
        <end position="138"/>
    </location>
    <ligand>
        <name>NAD(+)</name>
        <dbReference type="ChEBI" id="CHEBI:57540"/>
    </ligand>
</feature>
<keyword evidence="14" id="KW-0472">Membrane</keyword>
<feature type="binding site" evidence="13">
    <location>
        <position position="267"/>
    </location>
    <ligand>
        <name>(S)-2,3,4,5-tetrahydrodipicolinate</name>
        <dbReference type="ChEBI" id="CHEBI:16845"/>
    </ligand>
</feature>
<dbReference type="UniPathway" id="UPA00034">
    <property type="reaction ID" value="UER00018"/>
</dbReference>
<evidence type="ECO:0000256" key="3">
    <source>
        <dbReference type="ARBA" id="ARBA00022605"/>
    </source>
</evidence>
<reference evidence="17 18" key="1">
    <citation type="submission" date="2017-11" db="EMBL/GenBank/DDBJ databases">
        <title>Complete genome of Rhizobium leguminosarum Norway, an ineffective micro-symbiont.</title>
        <authorList>
            <person name="Hoffrichter A."/>
            <person name="Liang J."/>
            <person name="Brachmann A."/>
            <person name="Marin M."/>
        </authorList>
    </citation>
    <scope>NUCLEOTIDE SEQUENCE [LARGE SCALE GENOMIC DNA]</scope>
    <source>
        <strain evidence="17 18">Norway</strain>
    </source>
</reference>
<organism evidence="17 18">
    <name type="scientific">Rhizobium leguminosarum</name>
    <dbReference type="NCBI Taxonomy" id="384"/>
    <lineage>
        <taxon>Bacteria</taxon>
        <taxon>Pseudomonadati</taxon>
        <taxon>Pseudomonadota</taxon>
        <taxon>Alphaproteobacteria</taxon>
        <taxon>Hyphomicrobiales</taxon>
        <taxon>Rhizobiaceae</taxon>
        <taxon>Rhizobium/Agrobacterium group</taxon>
        <taxon>Rhizobium</taxon>
    </lineage>
</organism>
<dbReference type="NCBIfam" id="TIGR00036">
    <property type="entry name" value="dapB"/>
    <property type="match status" value="1"/>
</dbReference>
<feature type="transmembrane region" description="Helical" evidence="14">
    <location>
        <begin position="47"/>
        <end position="69"/>
    </location>
</feature>
<accession>A0A2K9Z4K5</accession>
<dbReference type="InterPro" id="IPR023940">
    <property type="entry name" value="DHDPR_bac"/>
</dbReference>
<dbReference type="EMBL" id="CP025012">
    <property type="protein sequence ID" value="AUW43194.1"/>
    <property type="molecule type" value="Genomic_DNA"/>
</dbReference>
<evidence type="ECO:0000259" key="15">
    <source>
        <dbReference type="Pfam" id="PF01113"/>
    </source>
</evidence>
<dbReference type="InterPro" id="IPR022663">
    <property type="entry name" value="DapB_C"/>
</dbReference>
<dbReference type="GO" id="GO:0050661">
    <property type="term" value="F:NADP binding"/>
    <property type="evidence" value="ECO:0007669"/>
    <property type="project" value="UniProtKB-UniRule"/>
</dbReference>
<feature type="domain" description="Dihydrodipicolinate reductase N-terminal" evidence="15">
    <location>
        <begin position="127"/>
        <end position="235"/>
    </location>
</feature>
<dbReference type="InterPro" id="IPR036291">
    <property type="entry name" value="NAD(P)-bd_dom_sf"/>
</dbReference>
<dbReference type="GO" id="GO:0016726">
    <property type="term" value="F:oxidoreductase activity, acting on CH or CH2 groups, NAD or NADP as acceptor"/>
    <property type="evidence" value="ECO:0007669"/>
    <property type="project" value="UniProtKB-UniRule"/>
</dbReference>
<dbReference type="Pfam" id="PF01113">
    <property type="entry name" value="DapB_N"/>
    <property type="match status" value="1"/>
</dbReference>
<keyword evidence="7 13" id="KW-0520">NAD</keyword>
<keyword evidence="6 13" id="KW-0560">Oxidoreductase</keyword>
<dbReference type="Gene3D" id="3.40.50.720">
    <property type="entry name" value="NAD(P)-binding Rossmann-like Domain"/>
    <property type="match status" value="1"/>
</dbReference>
<evidence type="ECO:0000256" key="9">
    <source>
        <dbReference type="ARBA" id="ARBA00037922"/>
    </source>
</evidence>
<dbReference type="GO" id="GO:0005737">
    <property type="term" value="C:cytoplasm"/>
    <property type="evidence" value="ECO:0007669"/>
    <property type="project" value="UniProtKB-SubCell"/>
</dbReference>
<comment type="function">
    <text evidence="13">Catalyzes the conversion of 4-hydroxy-tetrahydrodipicolinate (HTPA) to tetrahydrodipicolinate.</text>
</comment>
<sequence length="378" mass="39224">MEYDPHYPTILPDFIALSLVFVLNILIPVSAIFAARRLKRLRWLPHTIAFPWVFFSPLTLAILTTPTMAADEVGGPGDSLLVLPILGERQRYSLFTLSFCLVCAQNAKTPPNHTCPPELGKTVTSPIKIAVAGANGRMGRAILPLLAADPALAFVGGIGREGSAGAGLIDRSAAIKAADVILDFTTGSAAAELAGLCASAGGPALVIGATGFEPDELERIAEAARAIPILRSGNFSIGVNMLVGLVAQAARALPAHGWDIEILEAHHNRKIDAPSGTALMLGEAAAEGRGISLASVERRGRDGITGERPTGEIGFAVLRAGGIVGEHSVLFAAAEEVVTLSHSALDRGMFARGALAAARWIAGRAPGEYGMGDVLGLA</sequence>
<comment type="catalytic activity">
    <reaction evidence="11 13">
        <text>(S)-2,3,4,5-tetrahydrodipicolinate + NADP(+) + H2O = (2S,4S)-4-hydroxy-2,3,4,5-tetrahydrodipicolinate + NADPH + H(+)</text>
        <dbReference type="Rhea" id="RHEA:35331"/>
        <dbReference type="ChEBI" id="CHEBI:15377"/>
        <dbReference type="ChEBI" id="CHEBI:15378"/>
        <dbReference type="ChEBI" id="CHEBI:16845"/>
        <dbReference type="ChEBI" id="CHEBI:57783"/>
        <dbReference type="ChEBI" id="CHEBI:58349"/>
        <dbReference type="ChEBI" id="CHEBI:67139"/>
        <dbReference type="EC" id="1.17.1.8"/>
    </reaction>
</comment>
<feature type="active site" description="Proton donor" evidence="13">
    <location>
        <position position="270"/>
    </location>
</feature>
<comment type="pathway">
    <text evidence="9 13">Amino-acid biosynthesis; L-lysine biosynthesis via DAP pathway; (S)-tetrahydrodipicolinate from L-aspartate: step 4/4.</text>
</comment>
<feature type="binding site" evidence="13">
    <location>
        <position position="170"/>
    </location>
    <ligand>
        <name>NAD(+)</name>
        <dbReference type="ChEBI" id="CHEBI:57540"/>
    </ligand>
</feature>
<keyword evidence="5 13" id="KW-0220">Diaminopimelate biosynthesis</keyword>
<feature type="domain" description="Dihydrodipicolinate reductase C-terminal" evidence="16">
    <location>
        <begin position="238"/>
        <end position="375"/>
    </location>
</feature>
<feature type="binding site" evidence="13">
    <location>
        <position position="171"/>
    </location>
    <ligand>
        <name>NADP(+)</name>
        <dbReference type="ChEBI" id="CHEBI:58349"/>
    </ligand>
</feature>
<keyword evidence="14" id="KW-1133">Transmembrane helix</keyword>
<evidence type="ECO:0000259" key="16">
    <source>
        <dbReference type="Pfam" id="PF05173"/>
    </source>
</evidence>
<keyword evidence="14" id="KW-0812">Transmembrane</keyword>
<dbReference type="GO" id="GO:0019877">
    <property type="term" value="P:diaminopimelate biosynthetic process"/>
    <property type="evidence" value="ECO:0007669"/>
    <property type="project" value="UniProtKB-UniRule"/>
</dbReference>
<dbReference type="GO" id="GO:0009089">
    <property type="term" value="P:lysine biosynthetic process via diaminopimelate"/>
    <property type="evidence" value="ECO:0007669"/>
    <property type="project" value="UniProtKB-UniRule"/>
</dbReference>
<feature type="binding site" evidence="13">
    <location>
        <begin position="276"/>
        <end position="277"/>
    </location>
    <ligand>
        <name>(S)-2,3,4,5-tetrahydrodipicolinate</name>
        <dbReference type="ChEBI" id="CHEBI:16845"/>
    </ligand>
</feature>
<evidence type="ECO:0000256" key="14">
    <source>
        <dbReference type="SAM" id="Phobius"/>
    </source>
</evidence>
<dbReference type="PANTHER" id="PTHR20836:SF0">
    <property type="entry name" value="4-HYDROXY-TETRAHYDRODIPICOLINATE REDUCTASE 1, CHLOROPLASTIC-RELATED"/>
    <property type="match status" value="1"/>
</dbReference>
<feature type="transmembrane region" description="Helical" evidence="14">
    <location>
        <begin position="14"/>
        <end position="35"/>
    </location>
</feature>
<comment type="catalytic activity">
    <reaction evidence="12 13">
        <text>(S)-2,3,4,5-tetrahydrodipicolinate + NAD(+) + H2O = (2S,4S)-4-hydroxy-2,3,4,5-tetrahydrodipicolinate + NADH + H(+)</text>
        <dbReference type="Rhea" id="RHEA:35323"/>
        <dbReference type="ChEBI" id="CHEBI:15377"/>
        <dbReference type="ChEBI" id="CHEBI:15378"/>
        <dbReference type="ChEBI" id="CHEBI:16845"/>
        <dbReference type="ChEBI" id="CHEBI:57540"/>
        <dbReference type="ChEBI" id="CHEBI:57945"/>
        <dbReference type="ChEBI" id="CHEBI:67139"/>
        <dbReference type="EC" id="1.17.1.8"/>
    </reaction>
</comment>
<evidence type="ECO:0000256" key="13">
    <source>
        <dbReference type="HAMAP-Rule" id="MF_00102"/>
    </source>
</evidence>
<evidence type="ECO:0000256" key="11">
    <source>
        <dbReference type="ARBA" id="ARBA00049080"/>
    </source>
</evidence>
<dbReference type="InterPro" id="IPR022664">
    <property type="entry name" value="DapB_N_CS"/>
</dbReference>
<dbReference type="CDD" id="cd02274">
    <property type="entry name" value="DHDPR_N"/>
    <property type="match status" value="1"/>
</dbReference>
<dbReference type="Proteomes" id="UP000238523">
    <property type="component" value="Chromosome"/>
</dbReference>
<evidence type="ECO:0000256" key="7">
    <source>
        <dbReference type="ARBA" id="ARBA00023027"/>
    </source>
</evidence>
<dbReference type="AlphaFoldDB" id="A0A2K9Z4K5"/>
<evidence type="ECO:0000256" key="2">
    <source>
        <dbReference type="ARBA" id="ARBA00022490"/>
    </source>
</evidence>
<dbReference type="SUPFAM" id="SSF55347">
    <property type="entry name" value="Glyceraldehyde-3-phosphate dehydrogenase-like, C-terminal domain"/>
    <property type="match status" value="1"/>
</dbReference>
<dbReference type="HAMAP" id="MF_00102">
    <property type="entry name" value="DapB"/>
    <property type="match status" value="1"/>
</dbReference>
<comment type="similarity">
    <text evidence="1 13">Belongs to the DapB family.</text>
</comment>
<feature type="binding site" evidence="13">
    <location>
        <begin position="232"/>
        <end position="235"/>
    </location>
    <ligand>
        <name>NAD(+)</name>
        <dbReference type="ChEBI" id="CHEBI:57540"/>
    </ligand>
</feature>
<dbReference type="GO" id="GO:0051287">
    <property type="term" value="F:NAD binding"/>
    <property type="evidence" value="ECO:0007669"/>
    <property type="project" value="UniProtKB-UniRule"/>
</dbReference>
<evidence type="ECO:0000256" key="10">
    <source>
        <dbReference type="ARBA" id="ARBA00038983"/>
    </source>
</evidence>
<keyword evidence="3 13" id="KW-0028">Amino-acid biosynthesis</keyword>
<keyword evidence="2 13" id="KW-0963">Cytoplasm</keyword>
<proteinExistence type="inferred from homology"/>
<keyword evidence="4 13" id="KW-0521">NADP</keyword>
<evidence type="ECO:0000256" key="4">
    <source>
        <dbReference type="ARBA" id="ARBA00022857"/>
    </source>
</evidence>
<dbReference type="EC" id="1.17.1.8" evidence="10 13"/>
<evidence type="ECO:0000256" key="8">
    <source>
        <dbReference type="ARBA" id="ARBA00023154"/>
    </source>
</evidence>
<evidence type="ECO:0000256" key="1">
    <source>
        <dbReference type="ARBA" id="ARBA00006642"/>
    </source>
</evidence>
<feature type="active site" description="Proton donor/acceptor" evidence="13">
    <location>
        <position position="266"/>
    </location>
</feature>
<evidence type="ECO:0000256" key="12">
    <source>
        <dbReference type="ARBA" id="ARBA00049396"/>
    </source>
</evidence>
<evidence type="ECO:0000256" key="6">
    <source>
        <dbReference type="ARBA" id="ARBA00023002"/>
    </source>
</evidence>
<evidence type="ECO:0000313" key="17">
    <source>
        <dbReference type="EMBL" id="AUW43194.1"/>
    </source>
</evidence>
<dbReference type="Gene3D" id="3.30.360.10">
    <property type="entry name" value="Dihydrodipicolinate Reductase, domain 2"/>
    <property type="match status" value="1"/>
</dbReference>
<evidence type="ECO:0000256" key="5">
    <source>
        <dbReference type="ARBA" id="ARBA00022915"/>
    </source>
</evidence>
<feature type="binding site" evidence="13">
    <location>
        <begin position="208"/>
        <end position="210"/>
    </location>
    <ligand>
        <name>NAD(+)</name>
        <dbReference type="ChEBI" id="CHEBI:57540"/>
    </ligand>
</feature>
<gene>
    <name evidence="13" type="primary">dapB</name>
    <name evidence="17" type="ORF">CUJ84_Chr002846</name>
</gene>
<comment type="subunit">
    <text evidence="13">Homotetramer.</text>
</comment>